<protein>
    <recommendedName>
        <fullName evidence="2">Peroxin/Ferlin domain-containing protein</fullName>
    </recommendedName>
</protein>
<feature type="compositionally biased region" description="Basic and acidic residues" evidence="1">
    <location>
        <begin position="464"/>
        <end position="476"/>
    </location>
</feature>
<dbReference type="AlphaFoldDB" id="A0A0N1NXS8"/>
<dbReference type="Proteomes" id="UP000038010">
    <property type="component" value="Unassembled WGS sequence"/>
</dbReference>
<evidence type="ECO:0000259" key="2">
    <source>
        <dbReference type="SMART" id="SM00694"/>
    </source>
</evidence>
<dbReference type="GO" id="GO:0016020">
    <property type="term" value="C:membrane"/>
    <property type="evidence" value="ECO:0007669"/>
    <property type="project" value="InterPro"/>
</dbReference>
<dbReference type="EMBL" id="LFJN01000024">
    <property type="protein sequence ID" value="KPI37486.1"/>
    <property type="molecule type" value="Genomic_DNA"/>
</dbReference>
<dbReference type="InterPro" id="IPR006614">
    <property type="entry name" value="Peroxin/Ferlin"/>
</dbReference>
<evidence type="ECO:0000313" key="4">
    <source>
        <dbReference type="Proteomes" id="UP000038010"/>
    </source>
</evidence>
<feature type="compositionally biased region" description="Basic residues" evidence="1">
    <location>
        <begin position="126"/>
        <end position="135"/>
    </location>
</feature>
<sequence length="550" mass="62229">MSDAPHTPTSVSRVPTADGAPDIYDHEINLVDTTVSDAPAEPTRTRTRSPSGSWRKIGIARVPTRSSVKNSYNKRKYARYQEHRYNKGHGPTGQGEGQPASPRSPQNETTEAVDFADQSEAQPRSRSPRKKHHHHHKPEYVIDVLYENQRGSFFFGIPLYSHSSLLNFDPSPWVNKEYKDSPVNITNAQVPDPTWEWAWKTWYVDMSYDVDEEGWQYSFSFGKGTAWHGTHPWLYSFVRRRRWLRKRIRRTTAEAGAPKASNLSAAHRLTAEYFTIHPKRDRSRSPGSLRPESYASIVPATEFEEPPEDIKDIATLLKSLRLATIDRAKIDLVKRFVTSAPADELSYLGTHIPDVMSHLVFQNSRRQLLLYLRHSADEVRQHRGEDAKDSQQRIDNLLAAIEEADKEIAGLEYWSDRKHVLKTADEDTTEQENTKRQSIAPIFDASSAPLPERKLEPASGIRGISKEAEVGKDGTRRLAKAVSHSVNEDIDDANNADADAEARRKRKGKQRAGADGVDDSDGDNDDDSRKEEVGSPPRLKQDQVLIPDTE</sequence>
<evidence type="ECO:0000256" key="1">
    <source>
        <dbReference type="SAM" id="MobiDB-lite"/>
    </source>
</evidence>
<feature type="domain" description="Peroxin/Ferlin" evidence="2">
    <location>
        <begin position="214"/>
        <end position="250"/>
    </location>
</feature>
<dbReference type="RefSeq" id="XP_017997449.1">
    <property type="nucleotide sequence ID" value="XM_018139124.1"/>
</dbReference>
<reference evidence="3 4" key="1">
    <citation type="submission" date="2015-06" db="EMBL/GenBank/DDBJ databases">
        <title>Draft genome of the ant-associated black yeast Phialophora attae CBS 131958.</title>
        <authorList>
            <person name="Moreno L.F."/>
            <person name="Stielow B.J."/>
            <person name="de Hoog S."/>
            <person name="Vicente V.A."/>
            <person name="Weiss V.A."/>
            <person name="de Vries M."/>
            <person name="Cruz L.M."/>
            <person name="Souza E.M."/>
        </authorList>
    </citation>
    <scope>NUCLEOTIDE SEQUENCE [LARGE SCALE GENOMIC DNA]</scope>
    <source>
        <strain evidence="3 4">CBS 131958</strain>
    </source>
</reference>
<accession>A0A0N1NXS8</accession>
<dbReference type="GeneID" id="28731004"/>
<feature type="region of interest" description="Disordered" evidence="1">
    <location>
        <begin position="1"/>
        <end position="135"/>
    </location>
</feature>
<gene>
    <name evidence="3" type="ORF">AB675_10358</name>
</gene>
<organism evidence="3 4">
    <name type="scientific">Cyphellophora attinorum</name>
    <dbReference type="NCBI Taxonomy" id="1664694"/>
    <lineage>
        <taxon>Eukaryota</taxon>
        <taxon>Fungi</taxon>
        <taxon>Dikarya</taxon>
        <taxon>Ascomycota</taxon>
        <taxon>Pezizomycotina</taxon>
        <taxon>Eurotiomycetes</taxon>
        <taxon>Chaetothyriomycetidae</taxon>
        <taxon>Chaetothyriales</taxon>
        <taxon>Cyphellophoraceae</taxon>
        <taxon>Cyphellophora</taxon>
    </lineage>
</organism>
<evidence type="ECO:0000313" key="3">
    <source>
        <dbReference type="EMBL" id="KPI37486.1"/>
    </source>
</evidence>
<dbReference type="SMART" id="SM00694">
    <property type="entry name" value="DysFC"/>
    <property type="match status" value="1"/>
</dbReference>
<feature type="compositionally biased region" description="Polar residues" evidence="1">
    <location>
        <begin position="101"/>
        <end position="110"/>
    </location>
</feature>
<dbReference type="VEuPathDB" id="FungiDB:AB675_10358"/>
<feature type="region of interest" description="Disordered" evidence="1">
    <location>
        <begin position="424"/>
        <end position="550"/>
    </location>
</feature>
<keyword evidence="4" id="KW-1185">Reference proteome</keyword>
<name>A0A0N1NXS8_9EURO</name>
<feature type="compositionally biased region" description="Acidic residues" evidence="1">
    <location>
        <begin position="516"/>
        <end position="526"/>
    </location>
</feature>
<comment type="caution">
    <text evidence="3">The sequence shown here is derived from an EMBL/GenBank/DDBJ whole genome shotgun (WGS) entry which is preliminary data.</text>
</comment>
<dbReference type="STRING" id="1664694.A0A0N1NXS8"/>
<dbReference type="OrthoDB" id="72441at2759"/>
<proteinExistence type="predicted"/>